<accession>A0AAF1C0J4</accession>
<reference evidence="1" key="1">
    <citation type="submission" date="2023-11" db="EMBL/GenBank/DDBJ databases">
        <title>Genome sequence of Cyanobacterium aponinum BCRC AL20115.</title>
        <authorList>
            <person name="Chang H.-Y."/>
            <person name="Lin K.-M."/>
            <person name="Hsueh H.-T."/>
            <person name="Chu H.-A."/>
            <person name="Kuo C.-H."/>
        </authorList>
    </citation>
    <scope>NUCLEOTIDE SEQUENCE</scope>
    <source>
        <strain evidence="1">AL20115</strain>
    </source>
</reference>
<proteinExistence type="predicted"/>
<gene>
    <name evidence="1" type="ORF">SAY89_12620</name>
</gene>
<evidence type="ECO:0000313" key="1">
    <source>
        <dbReference type="EMBL" id="WPF87637.1"/>
    </source>
</evidence>
<dbReference type="AlphaFoldDB" id="A0AAF1C0J4"/>
<dbReference type="RefSeq" id="WP_241537620.1">
    <property type="nucleotide sequence ID" value="NZ_CP138348.1"/>
</dbReference>
<organism evidence="1">
    <name type="scientific">Cyanobacterium aponinum AL20115</name>
    <dbReference type="NCBI Taxonomy" id="3090662"/>
    <lineage>
        <taxon>Bacteria</taxon>
        <taxon>Bacillati</taxon>
        <taxon>Cyanobacteriota</taxon>
        <taxon>Cyanophyceae</taxon>
        <taxon>Oscillatoriophycideae</taxon>
        <taxon>Chroococcales</taxon>
        <taxon>Geminocystaceae</taxon>
        <taxon>Cyanobacterium</taxon>
    </lineage>
</organism>
<name>A0AAF1C0J4_9CHRO</name>
<protein>
    <submittedName>
        <fullName evidence="1">Uncharacterized protein</fullName>
    </submittedName>
</protein>
<sequence length="50" mass="5465">MNTLGLNPPGAFKYSLGTDVNTGETDCIGIFCSLREINDYLVVVYNILPI</sequence>
<dbReference type="EMBL" id="CP138348">
    <property type="protein sequence ID" value="WPF87637.1"/>
    <property type="molecule type" value="Genomic_DNA"/>
</dbReference>